<keyword evidence="4" id="KW-0963">Cytoplasm</keyword>
<feature type="compositionally biased region" description="Low complexity" evidence="9">
    <location>
        <begin position="157"/>
        <end position="169"/>
    </location>
</feature>
<reference evidence="11" key="2">
    <citation type="submission" date="2012-08" db="EMBL/GenBank/DDBJ databases">
        <title>Genome sequence of Kazachstania naganishii.</title>
        <authorList>
            <person name="Gordon J.L."/>
            <person name="Armisen D."/>
            <person name="Proux-Wera E."/>
            <person name="OhEigeartaigh S.S."/>
            <person name="Byrne K.P."/>
            <person name="Wolfe K.H."/>
        </authorList>
    </citation>
    <scope>NUCLEOTIDE SEQUENCE [LARGE SCALE GENOMIC DNA]</scope>
    <source>
        <strain evidence="11">ATCC MYA-139 / BCRC 22969 / CBS 8797 / CCRC 22969 / KCTC 17520 / NBRC 10181 / NCYC 3082</strain>
    </source>
</reference>
<evidence type="ECO:0000313" key="10">
    <source>
        <dbReference type="EMBL" id="CCK69811.1"/>
    </source>
</evidence>
<keyword evidence="5" id="KW-0678">Repressor</keyword>
<evidence type="ECO:0000256" key="8">
    <source>
        <dbReference type="ARBA" id="ARBA00023242"/>
    </source>
</evidence>
<feature type="compositionally biased region" description="Basic residues" evidence="9">
    <location>
        <begin position="172"/>
        <end position="182"/>
    </location>
</feature>
<feature type="region of interest" description="Disordered" evidence="9">
    <location>
        <begin position="157"/>
        <end position="221"/>
    </location>
</feature>
<evidence type="ECO:0008006" key="12">
    <source>
        <dbReference type="Google" id="ProtNLM"/>
    </source>
</evidence>
<dbReference type="Proteomes" id="UP000006310">
    <property type="component" value="Chromosome 4"/>
</dbReference>
<dbReference type="EMBL" id="HE978317">
    <property type="protein sequence ID" value="CCK69811.1"/>
    <property type="molecule type" value="Genomic_DNA"/>
</dbReference>
<evidence type="ECO:0000313" key="11">
    <source>
        <dbReference type="Proteomes" id="UP000006310"/>
    </source>
</evidence>
<dbReference type="eggNOG" id="ENOG502S72A">
    <property type="taxonomic scope" value="Eukaryota"/>
</dbReference>
<dbReference type="OrthoDB" id="4061338at2759"/>
<dbReference type="RefSeq" id="XP_022464057.1">
    <property type="nucleotide sequence ID" value="XM_022607465.1"/>
</dbReference>
<accession>J7S6J9</accession>
<proteinExistence type="inferred from homology"/>
<reference evidence="10 11" key="1">
    <citation type="journal article" date="2011" name="Proc. Natl. Acad. Sci. U.S.A.">
        <title>Evolutionary erosion of yeast sex chromosomes by mating-type switching accidents.</title>
        <authorList>
            <person name="Gordon J.L."/>
            <person name="Armisen D."/>
            <person name="Proux-Wera E."/>
            <person name="Oheigeartaigh S.S."/>
            <person name="Byrne K.P."/>
            <person name="Wolfe K.H."/>
        </authorList>
    </citation>
    <scope>NUCLEOTIDE SEQUENCE [LARGE SCALE GENOMIC DNA]</scope>
    <source>
        <strain evidence="11">ATCC MYA-139 / BCRC 22969 / CBS 8797 / CCRC 22969 / KCTC 17520 / NBRC 10181 / NCYC 3082</strain>
    </source>
</reference>
<dbReference type="HOGENOM" id="CLU_098759_0_0_1"/>
<organism evidence="10 11">
    <name type="scientific">Huiozyma naganishii (strain ATCC MYA-139 / BCRC 22969 / CBS 8797 / KCTC 17520 / NBRC 10181 / NCYC 3082 / Yp74L-3)</name>
    <name type="common">Yeast</name>
    <name type="synonym">Kazachstania naganishii</name>
    <dbReference type="NCBI Taxonomy" id="1071383"/>
    <lineage>
        <taxon>Eukaryota</taxon>
        <taxon>Fungi</taxon>
        <taxon>Dikarya</taxon>
        <taxon>Ascomycota</taxon>
        <taxon>Saccharomycotina</taxon>
        <taxon>Saccharomycetes</taxon>
        <taxon>Saccharomycetales</taxon>
        <taxon>Saccharomycetaceae</taxon>
        <taxon>Huiozyma</taxon>
    </lineage>
</organism>
<comment type="subcellular location">
    <subcellularLocation>
        <location evidence="2">Cytoplasm</location>
    </subcellularLocation>
    <subcellularLocation>
        <location evidence="1">Nucleus</location>
    </subcellularLocation>
</comment>
<evidence type="ECO:0000256" key="2">
    <source>
        <dbReference type="ARBA" id="ARBA00004496"/>
    </source>
</evidence>
<keyword evidence="6" id="KW-0805">Transcription regulation</keyword>
<evidence type="ECO:0000256" key="6">
    <source>
        <dbReference type="ARBA" id="ARBA00023015"/>
    </source>
</evidence>
<dbReference type="InterPro" id="IPR013734">
    <property type="entry name" value="TF_Nrm1/Whi5"/>
</dbReference>
<keyword evidence="11" id="KW-1185">Reference proteome</keyword>
<feature type="region of interest" description="Disordered" evidence="9">
    <location>
        <begin position="69"/>
        <end position="91"/>
    </location>
</feature>
<dbReference type="Pfam" id="PF08528">
    <property type="entry name" value="Whi5"/>
    <property type="match status" value="1"/>
</dbReference>
<dbReference type="GeneID" id="34525500"/>
<evidence type="ECO:0000256" key="9">
    <source>
        <dbReference type="SAM" id="MobiDB-lite"/>
    </source>
</evidence>
<feature type="compositionally biased region" description="Basic and acidic residues" evidence="9">
    <location>
        <begin position="207"/>
        <end position="221"/>
    </location>
</feature>
<protein>
    <recommendedName>
        <fullName evidence="12">Transcription factor NRM1</fullName>
    </recommendedName>
</protein>
<keyword evidence="7" id="KW-0804">Transcription</keyword>
<evidence type="ECO:0000256" key="4">
    <source>
        <dbReference type="ARBA" id="ARBA00022490"/>
    </source>
</evidence>
<comment type="similarity">
    <text evidence="3">Belongs to the WHI5/NRM1 family.</text>
</comment>
<evidence type="ECO:0000256" key="3">
    <source>
        <dbReference type="ARBA" id="ARBA00006922"/>
    </source>
</evidence>
<evidence type="ECO:0000256" key="5">
    <source>
        <dbReference type="ARBA" id="ARBA00022491"/>
    </source>
</evidence>
<name>J7S6J9_HUIN7</name>
<dbReference type="AlphaFoldDB" id="J7S6J9"/>
<evidence type="ECO:0000256" key="7">
    <source>
        <dbReference type="ARBA" id="ARBA00023163"/>
    </source>
</evidence>
<dbReference type="GO" id="GO:0005634">
    <property type="term" value="C:nucleus"/>
    <property type="evidence" value="ECO:0007669"/>
    <property type="project" value="UniProtKB-SubCell"/>
</dbReference>
<keyword evidence="8" id="KW-0539">Nucleus</keyword>
<dbReference type="STRING" id="1071383.J7S6J9"/>
<dbReference type="GO" id="GO:0005737">
    <property type="term" value="C:cytoplasm"/>
    <property type="evidence" value="ECO:0007669"/>
    <property type="project" value="UniProtKB-SubCell"/>
</dbReference>
<gene>
    <name evidence="10" type="primary">KNAG0D00590</name>
    <name evidence="10" type="ordered locus">KNAG_0D00590</name>
</gene>
<dbReference type="KEGG" id="kng:KNAG_0D00590"/>
<sequence length="291" mass="32359">MSLEQGYRLPLGEFAESRLNTMMVNRSPQKVGRIAPLKKAGVLAPPTRASIGDTNTMHSPTNRILHAITSRRRPLHPLDRNSDAGQSQLSAKSSNYLQFTGTLAEKASPNGEKPQQLNDYSAVSKKLQVRLQFAYYKLVTSQTDLKFADLKSKHLIKQTQCGQPQKGQQRASKGRTHKRRKLVVSQGNYRTPAKSKRPHGDPANNNLHHDTTLPADEHDPDSTIVKDTSYLSTTLAETSNDTTPIRSQIGANFHQRQRQQTPMSVKAAKSLLHLFTSSSGQGYNKEHAFNV</sequence>
<evidence type="ECO:0000256" key="1">
    <source>
        <dbReference type="ARBA" id="ARBA00004123"/>
    </source>
</evidence>